<dbReference type="Proteomes" id="UP000662754">
    <property type="component" value="Segment"/>
</dbReference>
<accession>A0A873WT76</accession>
<protein>
    <submittedName>
        <fullName evidence="1">Uncharacterized protein</fullName>
    </submittedName>
</protein>
<evidence type="ECO:0000313" key="1">
    <source>
        <dbReference type="EMBL" id="QPB08314.1"/>
    </source>
</evidence>
<keyword evidence="2" id="KW-1185">Reference proteome</keyword>
<proteinExistence type="predicted"/>
<dbReference type="GeneID" id="77945469"/>
<organism evidence="1 2">
    <name type="scientific">Synechococcus phage S-H9-2</name>
    <dbReference type="NCBI Taxonomy" id="2783669"/>
    <lineage>
        <taxon>Viruses</taxon>
        <taxon>Duplodnaviria</taxon>
        <taxon>Heunggongvirae</taxon>
        <taxon>Uroviricota</taxon>
        <taxon>Caudoviricetes</taxon>
        <taxon>Pantevenvirales</taxon>
        <taxon>Kyanoviridae</taxon>
        <taxon>Yushanluvirus</taxon>
        <taxon>Yushanluvirus satich</taxon>
    </lineage>
</organism>
<name>A0A873WT76_9CAUD</name>
<reference evidence="1" key="1">
    <citation type="submission" date="2020-10" db="EMBL/GenBank/DDBJ databases">
        <title>The Isolation and Genome Sequence of a Novel Cyanophage S-H9-2 from the Yellow Sea, China.</title>
        <authorList>
            <person name="Jiang T."/>
            <person name="Luo L."/>
        </authorList>
    </citation>
    <scope>NUCLEOTIDE SEQUENCE</scope>
</reference>
<dbReference type="KEGG" id="vg:77945469"/>
<evidence type="ECO:0000313" key="2">
    <source>
        <dbReference type="Proteomes" id="UP000662754"/>
    </source>
</evidence>
<dbReference type="EMBL" id="MW147367">
    <property type="protein sequence ID" value="QPB08314.1"/>
    <property type="molecule type" value="Genomic_DNA"/>
</dbReference>
<sequence length="52" mass="6321">MTKSLLDDFYLIRRTRGDLPSSYSYECKECTIRRVINARFTEKPAVWEYPDW</sequence>
<dbReference type="RefSeq" id="YP_010669299.1">
    <property type="nucleotide sequence ID" value="NC_070960.1"/>
</dbReference>